<gene>
    <name evidence="1" type="ORF">P608_11455</name>
</gene>
<name>A0A0E3C1H2_9BURK</name>
<dbReference type="AlphaFoldDB" id="A0A0E3C1H2"/>
<sequence length="169" mass="18608">MGMPKVLKHFATFIDGTSFVGEVEEVTLPKLTRKMEEWRSGGMNMPVKVDFGNEAMECEVSAGGWLKDVLKQFGNAKVDGVALRFAGAVQSDDTGEYTGIEVHMRGRWEEIDPGSAKAGDKSEFKCKLALNYYRLVIDGEDVIEMDAINMIEKVGGNDLLATVRQLLGI</sequence>
<dbReference type="RefSeq" id="WP_034392819.1">
    <property type="nucleotide sequence ID" value="NZ_AWTO01000143.1"/>
</dbReference>
<proteinExistence type="predicted"/>
<dbReference type="EMBL" id="AWTP01000107">
    <property type="protein sequence ID" value="KGH12142.1"/>
    <property type="molecule type" value="Genomic_DNA"/>
</dbReference>
<dbReference type="InterPro" id="IPR006498">
    <property type="entry name" value="Tail_tube"/>
</dbReference>
<comment type="caution">
    <text evidence="1">The sequence shown here is derived from an EMBL/GenBank/DDBJ whole genome shotgun (WGS) entry which is preliminary data.</text>
</comment>
<dbReference type="NCBIfam" id="TIGR01611">
    <property type="entry name" value="tail_tube"/>
    <property type="match status" value="1"/>
</dbReference>
<protein>
    <submittedName>
        <fullName evidence="1">Major tail tube protein</fullName>
    </submittedName>
</protein>
<evidence type="ECO:0000313" key="2">
    <source>
        <dbReference type="Proteomes" id="UP000029549"/>
    </source>
</evidence>
<reference evidence="1 2" key="1">
    <citation type="submission" date="2013-09" db="EMBL/GenBank/DDBJ databases">
        <title>High correlation between genotypes and phenotypes of environmental bacteria Comamonas testosteroni strains.</title>
        <authorList>
            <person name="Liu L."/>
            <person name="Zhu W."/>
            <person name="Xia X."/>
            <person name="Xu B."/>
            <person name="Luo M."/>
            <person name="Wang G."/>
        </authorList>
    </citation>
    <scope>NUCLEOTIDE SEQUENCE [LARGE SCALE GENOMIC DNA]</scope>
    <source>
        <strain evidence="1 2">DF2</strain>
    </source>
</reference>
<dbReference type="Pfam" id="PF04985">
    <property type="entry name" value="Phage_tube"/>
    <property type="match status" value="1"/>
</dbReference>
<accession>A0A0E3C1H2</accession>
<keyword evidence="2" id="KW-1185">Reference proteome</keyword>
<organism evidence="1 2">
    <name type="scientific">Comamonas thiooxydans</name>
    <dbReference type="NCBI Taxonomy" id="363952"/>
    <lineage>
        <taxon>Bacteria</taxon>
        <taxon>Pseudomonadati</taxon>
        <taxon>Pseudomonadota</taxon>
        <taxon>Betaproteobacteria</taxon>
        <taxon>Burkholderiales</taxon>
        <taxon>Comamonadaceae</taxon>
        <taxon>Comamonas</taxon>
    </lineage>
</organism>
<dbReference type="Proteomes" id="UP000029549">
    <property type="component" value="Unassembled WGS sequence"/>
</dbReference>
<evidence type="ECO:0000313" key="1">
    <source>
        <dbReference type="EMBL" id="KGH12142.1"/>
    </source>
</evidence>